<dbReference type="SUPFAM" id="SSF53850">
    <property type="entry name" value="Periplasmic binding protein-like II"/>
    <property type="match status" value="1"/>
</dbReference>
<dbReference type="GO" id="GO:0030313">
    <property type="term" value="C:cell envelope"/>
    <property type="evidence" value="ECO:0007669"/>
    <property type="project" value="UniProtKB-SubCell"/>
</dbReference>
<evidence type="ECO:0000313" key="7">
    <source>
        <dbReference type="Proteomes" id="UP000325291"/>
    </source>
</evidence>
<feature type="domain" description="Solute-binding protein family 5" evidence="5">
    <location>
        <begin position="163"/>
        <end position="503"/>
    </location>
</feature>
<dbReference type="Pfam" id="PF00496">
    <property type="entry name" value="SBP_bac_5"/>
    <property type="match status" value="1"/>
</dbReference>
<keyword evidence="3" id="KW-0813">Transport</keyword>
<dbReference type="PANTHER" id="PTHR30290">
    <property type="entry name" value="PERIPLASMIC BINDING COMPONENT OF ABC TRANSPORTER"/>
    <property type="match status" value="1"/>
</dbReference>
<dbReference type="Gene3D" id="3.10.105.10">
    <property type="entry name" value="Dipeptide-binding Protein, Domain 3"/>
    <property type="match status" value="1"/>
</dbReference>
<protein>
    <submittedName>
        <fullName evidence="6">Peptide ABC transporter substrate-binding protein</fullName>
    </submittedName>
</protein>
<sequence>MPLSSRHIFALGKATNLLSKNTGRSVFPTTMCKRYYAILASLREYLRNVRIRPSMPCFRQNTDQGDTIMTRQGPTRRGFLGTTAALGAMGLMPAWSTAALAQSGTVLRLRIDGDNDVLDPGFMTGGTEIEAQKQCLPFLAQYARDGDTFNWEPSYFVNKLEQRDATHIDFELAEGLAWSNGYGPVMASDVKFSYERMKDSDWSGYFDALDHVEVTGDRTGTIVLNKPFAPFIMITLCHGPGAVLSEKAMADVGGKFTTKFPAVCGPYTYEATPGQRAVFSANPEWTGPKPAFDRVECNVITEVKAAELAFEAGELDCTEVGADTLARYTKDMPEDTGIAVAGELQYMWMGMNTEHPKLQDIRVRQAIQHAVDVDTILQGAYSGTTAKSHGIICPGLTGQRDSTGYSYDPDKARALLDEAGVSGLEVTLRTLNNQERMLAAQIIQANLMQVGITVKVLPLDSGPFWEMGQESKGDTWQELELWLMRFGTTPDPYEATQWFTSDQVGVWNWERWADEEYDRLYQEGINETDPQKRHDIYVRMQEIMENTGAYVWINHEPEAFVHRTDVVVNAAPSGELNYRRFEKA</sequence>
<accession>A0A5A9YYG5</accession>
<dbReference type="EMBL" id="VINQ01000022">
    <property type="protein sequence ID" value="KAA0909899.1"/>
    <property type="molecule type" value="Genomic_DNA"/>
</dbReference>
<dbReference type="InterPro" id="IPR006311">
    <property type="entry name" value="TAT_signal"/>
</dbReference>
<evidence type="ECO:0000256" key="3">
    <source>
        <dbReference type="ARBA" id="ARBA00022448"/>
    </source>
</evidence>
<keyword evidence="4" id="KW-0732">Signal</keyword>
<gene>
    <name evidence="6" type="ORF">FLO80_19305</name>
</gene>
<proteinExistence type="inferred from homology"/>
<comment type="caution">
    <text evidence="6">The sequence shown here is derived from an EMBL/GenBank/DDBJ whole genome shotgun (WGS) entry which is preliminary data.</text>
</comment>
<dbReference type="AlphaFoldDB" id="A0A5A9YYG5"/>
<dbReference type="PROSITE" id="PS51318">
    <property type="entry name" value="TAT"/>
    <property type="match status" value="1"/>
</dbReference>
<reference evidence="6 7" key="1">
    <citation type="submission" date="2019-07" db="EMBL/GenBank/DDBJ databases">
        <title>Aquicoccus porphyridii gen. nov., sp. nov., isolated from a small marine red alga, Porphyridium marinum.</title>
        <authorList>
            <person name="Liu L."/>
        </authorList>
    </citation>
    <scope>NUCLEOTIDE SEQUENCE [LARGE SCALE GENOMIC DNA]</scope>
    <source>
        <strain evidence="6 7">L1 8-17</strain>
    </source>
</reference>
<dbReference type="GO" id="GO:0015833">
    <property type="term" value="P:peptide transport"/>
    <property type="evidence" value="ECO:0007669"/>
    <property type="project" value="TreeGrafter"/>
</dbReference>
<evidence type="ECO:0000256" key="1">
    <source>
        <dbReference type="ARBA" id="ARBA00004418"/>
    </source>
</evidence>
<organism evidence="6 7">
    <name type="scientific">Aquicoccus porphyridii</name>
    <dbReference type="NCBI Taxonomy" id="1852029"/>
    <lineage>
        <taxon>Bacteria</taxon>
        <taxon>Pseudomonadati</taxon>
        <taxon>Pseudomonadota</taxon>
        <taxon>Alphaproteobacteria</taxon>
        <taxon>Rhodobacterales</taxon>
        <taxon>Paracoccaceae</taxon>
        <taxon>Aquicoccus</taxon>
    </lineage>
</organism>
<dbReference type="InterPro" id="IPR039424">
    <property type="entry name" value="SBP_5"/>
</dbReference>
<dbReference type="GO" id="GO:1904680">
    <property type="term" value="F:peptide transmembrane transporter activity"/>
    <property type="evidence" value="ECO:0007669"/>
    <property type="project" value="TreeGrafter"/>
</dbReference>
<evidence type="ECO:0000259" key="5">
    <source>
        <dbReference type="Pfam" id="PF00496"/>
    </source>
</evidence>
<dbReference type="Proteomes" id="UP000325291">
    <property type="component" value="Unassembled WGS sequence"/>
</dbReference>
<evidence type="ECO:0000256" key="4">
    <source>
        <dbReference type="ARBA" id="ARBA00022729"/>
    </source>
</evidence>
<comment type="similarity">
    <text evidence="2">Belongs to the bacterial solute-binding protein 5 family.</text>
</comment>
<keyword evidence="7" id="KW-1185">Reference proteome</keyword>
<evidence type="ECO:0000313" key="6">
    <source>
        <dbReference type="EMBL" id="KAA0909899.1"/>
    </source>
</evidence>
<dbReference type="Gene3D" id="3.40.190.10">
    <property type="entry name" value="Periplasmic binding protein-like II"/>
    <property type="match status" value="1"/>
</dbReference>
<dbReference type="InterPro" id="IPR000914">
    <property type="entry name" value="SBP_5_dom"/>
</dbReference>
<evidence type="ECO:0000256" key="2">
    <source>
        <dbReference type="ARBA" id="ARBA00005695"/>
    </source>
</evidence>
<name>A0A5A9YYG5_9RHOB</name>
<comment type="subcellular location">
    <subcellularLocation>
        <location evidence="1">Periplasm</location>
    </subcellularLocation>
</comment>
<dbReference type="PANTHER" id="PTHR30290:SF10">
    <property type="entry name" value="PERIPLASMIC OLIGOPEPTIDE-BINDING PROTEIN-RELATED"/>
    <property type="match status" value="1"/>
</dbReference>